<dbReference type="EC" id="6.3.2.8" evidence="3 14"/>
<protein>
    <recommendedName>
        <fullName evidence="3 14">UDP-N-acetylmuramate--L-alanine ligase</fullName>
        <ecNumber evidence="3 14">6.3.2.8</ecNumber>
    </recommendedName>
    <alternativeName>
        <fullName evidence="14">UDP-N-acetylmuramoyl-L-alanine synthetase</fullName>
    </alternativeName>
</protein>
<dbReference type="GO" id="GO:0005524">
    <property type="term" value="F:ATP binding"/>
    <property type="evidence" value="ECO:0007669"/>
    <property type="project" value="UniProtKB-UniRule"/>
</dbReference>
<keyword evidence="11 14" id="KW-0131">Cell cycle</keyword>
<evidence type="ECO:0000256" key="5">
    <source>
        <dbReference type="ARBA" id="ARBA00022598"/>
    </source>
</evidence>
<dbReference type="InterPro" id="IPR005758">
    <property type="entry name" value="UDP-N-AcMur_Ala_ligase_MurC"/>
</dbReference>
<reference evidence="18" key="2">
    <citation type="journal article" date="2021" name="PeerJ">
        <title>Extensive microbial diversity within the chicken gut microbiome revealed by metagenomics and culture.</title>
        <authorList>
            <person name="Gilroy R."/>
            <person name="Ravi A."/>
            <person name="Getino M."/>
            <person name="Pursley I."/>
            <person name="Horton D.L."/>
            <person name="Alikhan N.F."/>
            <person name="Baker D."/>
            <person name="Gharbi K."/>
            <person name="Hall N."/>
            <person name="Watson M."/>
            <person name="Adriaenssens E.M."/>
            <person name="Foster-Nyarko E."/>
            <person name="Jarju S."/>
            <person name="Secka A."/>
            <person name="Antonio M."/>
            <person name="Oren A."/>
            <person name="Chaudhuri R.R."/>
            <person name="La Ragione R."/>
            <person name="Hildebrand F."/>
            <person name="Pallen M.J."/>
        </authorList>
    </citation>
    <scope>NUCLEOTIDE SEQUENCE</scope>
    <source>
        <strain evidence="18">CHK195-4489</strain>
    </source>
</reference>
<dbReference type="GO" id="GO:0008763">
    <property type="term" value="F:UDP-N-acetylmuramate-L-alanine ligase activity"/>
    <property type="evidence" value="ECO:0007669"/>
    <property type="project" value="UniProtKB-UniRule"/>
</dbReference>
<evidence type="ECO:0000259" key="17">
    <source>
        <dbReference type="Pfam" id="PF08245"/>
    </source>
</evidence>
<evidence type="ECO:0000256" key="6">
    <source>
        <dbReference type="ARBA" id="ARBA00022618"/>
    </source>
</evidence>
<dbReference type="SUPFAM" id="SSF51984">
    <property type="entry name" value="MurCD N-terminal domain"/>
    <property type="match status" value="1"/>
</dbReference>
<comment type="catalytic activity">
    <reaction evidence="13 14">
        <text>UDP-N-acetyl-alpha-D-muramate + L-alanine + ATP = UDP-N-acetyl-alpha-D-muramoyl-L-alanine + ADP + phosphate + H(+)</text>
        <dbReference type="Rhea" id="RHEA:23372"/>
        <dbReference type="ChEBI" id="CHEBI:15378"/>
        <dbReference type="ChEBI" id="CHEBI:30616"/>
        <dbReference type="ChEBI" id="CHEBI:43474"/>
        <dbReference type="ChEBI" id="CHEBI:57972"/>
        <dbReference type="ChEBI" id="CHEBI:70757"/>
        <dbReference type="ChEBI" id="CHEBI:83898"/>
        <dbReference type="ChEBI" id="CHEBI:456216"/>
        <dbReference type="EC" id="6.3.2.8"/>
    </reaction>
</comment>
<accession>A0A9D1LA63</accession>
<evidence type="ECO:0000256" key="9">
    <source>
        <dbReference type="ARBA" id="ARBA00022960"/>
    </source>
</evidence>
<keyword evidence="4 14" id="KW-0963">Cytoplasm</keyword>
<dbReference type="GO" id="GO:0008360">
    <property type="term" value="P:regulation of cell shape"/>
    <property type="evidence" value="ECO:0007669"/>
    <property type="project" value="UniProtKB-KW"/>
</dbReference>
<dbReference type="EMBL" id="DVMM01000030">
    <property type="protein sequence ID" value="HIU28957.1"/>
    <property type="molecule type" value="Genomic_DNA"/>
</dbReference>
<dbReference type="Pfam" id="PF08245">
    <property type="entry name" value="Mur_ligase_M"/>
    <property type="match status" value="1"/>
</dbReference>
<dbReference type="Gene3D" id="3.90.190.20">
    <property type="entry name" value="Mur ligase, C-terminal domain"/>
    <property type="match status" value="1"/>
</dbReference>
<comment type="similarity">
    <text evidence="14">Belongs to the MurCDEF family.</text>
</comment>
<evidence type="ECO:0000256" key="8">
    <source>
        <dbReference type="ARBA" id="ARBA00022840"/>
    </source>
</evidence>
<dbReference type="InterPro" id="IPR036565">
    <property type="entry name" value="Mur-like_cat_sf"/>
</dbReference>
<name>A0A9D1LA63_9CLOT</name>
<keyword evidence="6 14" id="KW-0132">Cell division</keyword>
<feature type="domain" description="Mur ligase N-terminal catalytic" evidence="15">
    <location>
        <begin position="8"/>
        <end position="107"/>
    </location>
</feature>
<dbReference type="GO" id="GO:0071555">
    <property type="term" value="P:cell wall organization"/>
    <property type="evidence" value="ECO:0007669"/>
    <property type="project" value="UniProtKB-KW"/>
</dbReference>
<dbReference type="InterPro" id="IPR000713">
    <property type="entry name" value="Mur_ligase_N"/>
</dbReference>
<keyword evidence="10 14" id="KW-0573">Peptidoglycan synthesis</keyword>
<evidence type="ECO:0000256" key="7">
    <source>
        <dbReference type="ARBA" id="ARBA00022741"/>
    </source>
</evidence>
<sequence length="457" mass="49177">MKQTGKEHIHFIGIGGSSMSGLAELAVKQGCFVSGSDRTDSEKLRHLREKGIRIYPSQSSDNITDDIDLVVYTLAVPDSNPELAEARRRKIPVVERGVYLGRIAAHYKYSVAVAGTHGKTSTTSMLSSIALCAGINPSIHIGGVFPRIGSNVLASHSDYFITEACEYHENFLNLHPYGGIILNVEAEHLDYYKNLEQIQTAFSKFAASCSEEGFLVVCADNPSARKAAAAAKCPVTFYSTQDASAPYYAADVRHAEAGTTYTLCENGTPIGDVFLHVPGMHNVSNSLAAAAAAIRLGCSAQDVASGLDAFYGTGRRFEKKGTYHGVPVIDDYAHHPTEIAATLAAARDILAPGGKIFAVFQPHTYSRASSFLEDFTKVLKKADTVIVTEIYSAREKDPGTISGASMTRHFQENGVPAKYIPDFAEIADYLKSCVKPGDLIITLGAGDVNRVIEKIVS</sequence>
<evidence type="ECO:0000256" key="2">
    <source>
        <dbReference type="ARBA" id="ARBA00004752"/>
    </source>
</evidence>
<comment type="pathway">
    <text evidence="2 14">Cell wall biogenesis; peptidoglycan biosynthesis.</text>
</comment>
<dbReference type="InterPro" id="IPR036615">
    <property type="entry name" value="Mur_ligase_C_dom_sf"/>
</dbReference>
<keyword evidence="7 14" id="KW-0547">Nucleotide-binding</keyword>
<dbReference type="Pfam" id="PF01225">
    <property type="entry name" value="Mur_ligase"/>
    <property type="match status" value="1"/>
</dbReference>
<dbReference type="Gene3D" id="3.40.50.720">
    <property type="entry name" value="NAD(P)-binding Rossmann-like Domain"/>
    <property type="match status" value="1"/>
</dbReference>
<dbReference type="GO" id="GO:0009252">
    <property type="term" value="P:peptidoglycan biosynthetic process"/>
    <property type="evidence" value="ECO:0007669"/>
    <property type="project" value="UniProtKB-UniRule"/>
</dbReference>
<evidence type="ECO:0000256" key="3">
    <source>
        <dbReference type="ARBA" id="ARBA00012211"/>
    </source>
</evidence>
<dbReference type="Proteomes" id="UP000824089">
    <property type="component" value="Unassembled WGS sequence"/>
</dbReference>
<dbReference type="NCBIfam" id="TIGR01082">
    <property type="entry name" value="murC"/>
    <property type="match status" value="1"/>
</dbReference>
<feature type="domain" description="Mur ligase central" evidence="17">
    <location>
        <begin position="113"/>
        <end position="293"/>
    </location>
</feature>
<dbReference type="InterPro" id="IPR013221">
    <property type="entry name" value="Mur_ligase_cen"/>
</dbReference>
<evidence type="ECO:0000259" key="15">
    <source>
        <dbReference type="Pfam" id="PF01225"/>
    </source>
</evidence>
<dbReference type="SUPFAM" id="SSF53623">
    <property type="entry name" value="MurD-like peptide ligases, catalytic domain"/>
    <property type="match status" value="1"/>
</dbReference>
<dbReference type="HAMAP" id="MF_00046">
    <property type="entry name" value="MurC"/>
    <property type="match status" value="1"/>
</dbReference>
<evidence type="ECO:0000256" key="11">
    <source>
        <dbReference type="ARBA" id="ARBA00023306"/>
    </source>
</evidence>
<dbReference type="SUPFAM" id="SSF53244">
    <property type="entry name" value="MurD-like peptide ligases, peptide-binding domain"/>
    <property type="match status" value="1"/>
</dbReference>
<comment type="caution">
    <text evidence="18">The sequence shown here is derived from an EMBL/GenBank/DDBJ whole genome shotgun (WGS) entry which is preliminary data.</text>
</comment>
<keyword evidence="8 14" id="KW-0067">ATP-binding</keyword>
<dbReference type="PANTHER" id="PTHR43445">
    <property type="entry name" value="UDP-N-ACETYLMURAMATE--L-ALANINE LIGASE-RELATED"/>
    <property type="match status" value="1"/>
</dbReference>
<reference evidence="18" key="1">
    <citation type="submission" date="2020-10" db="EMBL/GenBank/DDBJ databases">
        <authorList>
            <person name="Gilroy R."/>
        </authorList>
    </citation>
    <scope>NUCLEOTIDE SEQUENCE</scope>
    <source>
        <strain evidence="18">CHK195-4489</strain>
    </source>
</reference>
<keyword evidence="5 14" id="KW-0436">Ligase</keyword>
<comment type="function">
    <text evidence="14">Cell wall formation.</text>
</comment>
<dbReference type="PANTHER" id="PTHR43445:SF3">
    <property type="entry name" value="UDP-N-ACETYLMURAMATE--L-ALANINE LIGASE"/>
    <property type="match status" value="1"/>
</dbReference>
<comment type="subcellular location">
    <subcellularLocation>
        <location evidence="1 14">Cytoplasm</location>
    </subcellularLocation>
</comment>
<evidence type="ECO:0000259" key="16">
    <source>
        <dbReference type="Pfam" id="PF02875"/>
    </source>
</evidence>
<organism evidence="18 19">
    <name type="scientific">Candidatus Egerieisoma faecipullorum</name>
    <dbReference type="NCBI Taxonomy" id="2840963"/>
    <lineage>
        <taxon>Bacteria</taxon>
        <taxon>Bacillati</taxon>
        <taxon>Bacillota</taxon>
        <taxon>Clostridia</taxon>
        <taxon>Eubacteriales</taxon>
        <taxon>Clostridiaceae</taxon>
        <taxon>Clostridiaceae incertae sedis</taxon>
        <taxon>Candidatus Egerieisoma</taxon>
    </lineage>
</organism>
<dbReference type="Gene3D" id="3.40.1190.10">
    <property type="entry name" value="Mur-like, catalytic domain"/>
    <property type="match status" value="1"/>
</dbReference>
<dbReference type="AlphaFoldDB" id="A0A9D1LA63"/>
<keyword evidence="9 14" id="KW-0133">Cell shape</keyword>
<evidence type="ECO:0000256" key="1">
    <source>
        <dbReference type="ARBA" id="ARBA00004496"/>
    </source>
</evidence>
<proteinExistence type="inferred from homology"/>
<keyword evidence="12 14" id="KW-0961">Cell wall biogenesis/degradation</keyword>
<gene>
    <name evidence="14 18" type="primary">murC</name>
    <name evidence="18" type="ORF">IAD50_01520</name>
</gene>
<evidence type="ECO:0000256" key="4">
    <source>
        <dbReference type="ARBA" id="ARBA00022490"/>
    </source>
</evidence>
<feature type="domain" description="Mur ligase C-terminal" evidence="16">
    <location>
        <begin position="315"/>
        <end position="446"/>
    </location>
</feature>
<evidence type="ECO:0000256" key="10">
    <source>
        <dbReference type="ARBA" id="ARBA00022984"/>
    </source>
</evidence>
<evidence type="ECO:0000256" key="14">
    <source>
        <dbReference type="HAMAP-Rule" id="MF_00046"/>
    </source>
</evidence>
<evidence type="ECO:0000256" key="13">
    <source>
        <dbReference type="ARBA" id="ARBA00047833"/>
    </source>
</evidence>
<feature type="binding site" evidence="14">
    <location>
        <begin position="115"/>
        <end position="121"/>
    </location>
    <ligand>
        <name>ATP</name>
        <dbReference type="ChEBI" id="CHEBI:30616"/>
    </ligand>
</feature>
<evidence type="ECO:0000256" key="12">
    <source>
        <dbReference type="ARBA" id="ARBA00023316"/>
    </source>
</evidence>
<dbReference type="Pfam" id="PF02875">
    <property type="entry name" value="Mur_ligase_C"/>
    <property type="match status" value="1"/>
</dbReference>
<dbReference type="InterPro" id="IPR050061">
    <property type="entry name" value="MurCDEF_pg_biosynth"/>
</dbReference>
<evidence type="ECO:0000313" key="18">
    <source>
        <dbReference type="EMBL" id="HIU28957.1"/>
    </source>
</evidence>
<evidence type="ECO:0000313" key="19">
    <source>
        <dbReference type="Proteomes" id="UP000824089"/>
    </source>
</evidence>
<dbReference type="GO" id="GO:0051301">
    <property type="term" value="P:cell division"/>
    <property type="evidence" value="ECO:0007669"/>
    <property type="project" value="UniProtKB-KW"/>
</dbReference>
<dbReference type="InterPro" id="IPR004101">
    <property type="entry name" value="Mur_ligase_C"/>
</dbReference>
<dbReference type="GO" id="GO:0005737">
    <property type="term" value="C:cytoplasm"/>
    <property type="evidence" value="ECO:0007669"/>
    <property type="project" value="UniProtKB-SubCell"/>
</dbReference>